<dbReference type="CDD" id="cd07377">
    <property type="entry name" value="WHTH_GntR"/>
    <property type="match status" value="1"/>
</dbReference>
<keyword evidence="3" id="KW-0804">Transcription</keyword>
<dbReference type="InterPro" id="IPR011711">
    <property type="entry name" value="GntR_C"/>
</dbReference>
<dbReference type="PANTHER" id="PTHR43537:SF39">
    <property type="entry name" value="HTH-TYPE TRANSCRIPTIONAL REGULATOR MCBR"/>
    <property type="match status" value="1"/>
</dbReference>
<dbReference type="Proteomes" id="UP000295678">
    <property type="component" value="Unassembled WGS sequence"/>
</dbReference>
<dbReference type="Gene3D" id="1.20.120.530">
    <property type="entry name" value="GntR ligand-binding domain-like"/>
    <property type="match status" value="1"/>
</dbReference>
<proteinExistence type="predicted"/>
<organism evidence="5 6">
    <name type="scientific">Tepidamorphus gemmatus</name>
    <dbReference type="NCBI Taxonomy" id="747076"/>
    <lineage>
        <taxon>Bacteria</taxon>
        <taxon>Pseudomonadati</taxon>
        <taxon>Pseudomonadota</taxon>
        <taxon>Alphaproteobacteria</taxon>
        <taxon>Hyphomicrobiales</taxon>
        <taxon>Tepidamorphaceae</taxon>
        <taxon>Tepidamorphus</taxon>
    </lineage>
</organism>
<dbReference type="SMART" id="SM00895">
    <property type="entry name" value="FCD"/>
    <property type="match status" value="1"/>
</dbReference>
<gene>
    <name evidence="5" type="ORF">EDC22_10688</name>
</gene>
<dbReference type="SUPFAM" id="SSF46785">
    <property type="entry name" value="Winged helix' DNA-binding domain"/>
    <property type="match status" value="1"/>
</dbReference>
<evidence type="ECO:0000256" key="3">
    <source>
        <dbReference type="ARBA" id="ARBA00023163"/>
    </source>
</evidence>
<dbReference type="GO" id="GO:0003700">
    <property type="term" value="F:DNA-binding transcription factor activity"/>
    <property type="evidence" value="ECO:0007669"/>
    <property type="project" value="InterPro"/>
</dbReference>
<evidence type="ECO:0000313" key="5">
    <source>
        <dbReference type="EMBL" id="TCT09894.1"/>
    </source>
</evidence>
<dbReference type="PROSITE" id="PS50949">
    <property type="entry name" value="HTH_GNTR"/>
    <property type="match status" value="1"/>
</dbReference>
<sequence>MSIAHGLRGVSRETLRGRIYVRLRAAIMKGMFEPGQALTVRGLADAFGTSPTPVREALQQLVAENALIAEPNRSYRVPRITQDMFLDIRDTRAELEGLAAQKAALMISAGEIRRLEQLVERMSKAIDGQDLKNYLSANEDFHFAIYEASRSPVLLRIIRALWVQIGPSLNALFQNLELVESLQEHHRAALEAFRARDPMAARRAIRDDILQAGAFIAEQSTTFED</sequence>
<evidence type="ECO:0000256" key="1">
    <source>
        <dbReference type="ARBA" id="ARBA00023015"/>
    </source>
</evidence>
<dbReference type="RefSeq" id="WP_132806726.1">
    <property type="nucleotide sequence ID" value="NZ_SMAK01000006.1"/>
</dbReference>
<protein>
    <submittedName>
        <fullName evidence="5">GntR family transcriptional regulator</fullName>
    </submittedName>
</protein>
<keyword evidence="1" id="KW-0805">Transcription regulation</keyword>
<comment type="caution">
    <text evidence="5">The sequence shown here is derived from an EMBL/GenBank/DDBJ whole genome shotgun (WGS) entry which is preliminary data.</text>
</comment>
<dbReference type="SMART" id="SM00345">
    <property type="entry name" value="HTH_GNTR"/>
    <property type="match status" value="1"/>
</dbReference>
<feature type="domain" description="HTH gntR-type" evidence="4">
    <location>
        <begin position="13"/>
        <end position="80"/>
    </location>
</feature>
<evidence type="ECO:0000259" key="4">
    <source>
        <dbReference type="PROSITE" id="PS50949"/>
    </source>
</evidence>
<dbReference type="OrthoDB" id="9815654at2"/>
<evidence type="ECO:0000256" key="2">
    <source>
        <dbReference type="ARBA" id="ARBA00023125"/>
    </source>
</evidence>
<dbReference type="Pfam" id="PF00392">
    <property type="entry name" value="GntR"/>
    <property type="match status" value="1"/>
</dbReference>
<keyword evidence="6" id="KW-1185">Reference proteome</keyword>
<dbReference type="InterPro" id="IPR008920">
    <property type="entry name" value="TF_FadR/GntR_C"/>
</dbReference>
<dbReference type="SUPFAM" id="SSF48008">
    <property type="entry name" value="GntR ligand-binding domain-like"/>
    <property type="match status" value="1"/>
</dbReference>
<dbReference type="InterPro" id="IPR036390">
    <property type="entry name" value="WH_DNA-bd_sf"/>
</dbReference>
<dbReference type="PANTHER" id="PTHR43537">
    <property type="entry name" value="TRANSCRIPTIONAL REGULATOR, GNTR FAMILY"/>
    <property type="match status" value="1"/>
</dbReference>
<dbReference type="InterPro" id="IPR036388">
    <property type="entry name" value="WH-like_DNA-bd_sf"/>
</dbReference>
<dbReference type="AlphaFoldDB" id="A0A4R3M8N6"/>
<dbReference type="Gene3D" id="1.10.10.10">
    <property type="entry name" value="Winged helix-like DNA-binding domain superfamily/Winged helix DNA-binding domain"/>
    <property type="match status" value="1"/>
</dbReference>
<accession>A0A4R3M8N6</accession>
<dbReference type="GO" id="GO:0003677">
    <property type="term" value="F:DNA binding"/>
    <property type="evidence" value="ECO:0007669"/>
    <property type="project" value="UniProtKB-KW"/>
</dbReference>
<reference evidence="5 6" key="1">
    <citation type="submission" date="2019-03" db="EMBL/GenBank/DDBJ databases">
        <title>Genomic Encyclopedia of Type Strains, Phase IV (KMG-IV): sequencing the most valuable type-strain genomes for metagenomic binning, comparative biology and taxonomic classification.</title>
        <authorList>
            <person name="Goeker M."/>
        </authorList>
    </citation>
    <scope>NUCLEOTIDE SEQUENCE [LARGE SCALE GENOMIC DNA]</scope>
    <source>
        <strain evidence="5 6">DSM 19345</strain>
    </source>
</reference>
<dbReference type="InterPro" id="IPR000524">
    <property type="entry name" value="Tscrpt_reg_HTH_GntR"/>
</dbReference>
<dbReference type="Pfam" id="PF07729">
    <property type="entry name" value="FCD"/>
    <property type="match status" value="1"/>
</dbReference>
<dbReference type="EMBL" id="SMAK01000006">
    <property type="protein sequence ID" value="TCT09894.1"/>
    <property type="molecule type" value="Genomic_DNA"/>
</dbReference>
<name>A0A4R3M8N6_9HYPH</name>
<evidence type="ECO:0000313" key="6">
    <source>
        <dbReference type="Proteomes" id="UP000295678"/>
    </source>
</evidence>
<keyword evidence="2" id="KW-0238">DNA-binding</keyword>